<dbReference type="EMBL" id="HBUF01326802">
    <property type="protein sequence ID" value="CAG6696032.1"/>
    <property type="molecule type" value="Transcribed_RNA"/>
</dbReference>
<reference evidence="1" key="1">
    <citation type="submission" date="2021-05" db="EMBL/GenBank/DDBJ databases">
        <authorList>
            <person name="Alioto T."/>
            <person name="Alioto T."/>
            <person name="Gomez Garrido J."/>
        </authorList>
    </citation>
    <scope>NUCLEOTIDE SEQUENCE</scope>
</reference>
<protein>
    <submittedName>
        <fullName evidence="1">Uncharacterized protein</fullName>
    </submittedName>
</protein>
<dbReference type="EMBL" id="HBUF01363101">
    <property type="protein sequence ID" value="CAG6722036.1"/>
    <property type="molecule type" value="Transcribed_RNA"/>
</dbReference>
<dbReference type="AlphaFoldDB" id="A0A8D8VDU4"/>
<evidence type="ECO:0000313" key="1">
    <source>
        <dbReference type="EMBL" id="CAG6722034.1"/>
    </source>
</evidence>
<dbReference type="EMBL" id="HBUF01326804">
    <property type="protein sequence ID" value="CAG6696036.1"/>
    <property type="molecule type" value="Transcribed_RNA"/>
</dbReference>
<dbReference type="EMBL" id="HBUF01326803">
    <property type="protein sequence ID" value="CAG6696034.1"/>
    <property type="molecule type" value="Transcribed_RNA"/>
</dbReference>
<dbReference type="EMBL" id="HBUF01659477">
    <property type="protein sequence ID" value="CAG6788377.1"/>
    <property type="molecule type" value="Transcribed_RNA"/>
</dbReference>
<name>A0A8D8VDU4_9HEMI</name>
<dbReference type="EMBL" id="HBUF01363102">
    <property type="protein sequence ID" value="CAG6722038.1"/>
    <property type="molecule type" value="Transcribed_RNA"/>
</dbReference>
<dbReference type="EMBL" id="HBUF01659478">
    <property type="protein sequence ID" value="CAG6788379.1"/>
    <property type="molecule type" value="Transcribed_RNA"/>
</dbReference>
<organism evidence="1">
    <name type="scientific">Cacopsylla melanoneura</name>
    <dbReference type="NCBI Taxonomy" id="428564"/>
    <lineage>
        <taxon>Eukaryota</taxon>
        <taxon>Metazoa</taxon>
        <taxon>Ecdysozoa</taxon>
        <taxon>Arthropoda</taxon>
        <taxon>Hexapoda</taxon>
        <taxon>Insecta</taxon>
        <taxon>Pterygota</taxon>
        <taxon>Neoptera</taxon>
        <taxon>Paraneoptera</taxon>
        <taxon>Hemiptera</taxon>
        <taxon>Sternorrhyncha</taxon>
        <taxon>Psylloidea</taxon>
        <taxon>Psyllidae</taxon>
        <taxon>Psyllinae</taxon>
        <taxon>Cacopsylla</taxon>
    </lineage>
</organism>
<accession>A0A8D8VDU4</accession>
<dbReference type="EMBL" id="HBUF01363100">
    <property type="protein sequence ID" value="CAG6722034.1"/>
    <property type="molecule type" value="Transcribed_RNA"/>
</dbReference>
<dbReference type="EMBL" id="HBUF01326801">
    <property type="protein sequence ID" value="CAG6696030.1"/>
    <property type="molecule type" value="Transcribed_RNA"/>
</dbReference>
<dbReference type="EMBL" id="HBUF01326805">
    <property type="protein sequence ID" value="CAG6696038.1"/>
    <property type="molecule type" value="Transcribed_RNA"/>
</dbReference>
<sequence length="148" mass="17269">MDDALFRRVSILGRQTLVMLHKQCVRYPQPHLQFGRDGWQCHHHLDSGSFSTSSPPHTPHFYHNHQHDPPDNKSHYVHQWTTDQFVTDAGRREEGVDQWYHDASPHCSNSSSQRPNPGHFHKSWRGTTYCSTVTTVHVTNSTRRYCPQ</sequence>
<proteinExistence type="predicted"/>